<proteinExistence type="predicted"/>
<gene>
    <name evidence="2" type="ORF">F5878DRAFT_381972</name>
</gene>
<evidence type="ECO:0000313" key="2">
    <source>
        <dbReference type="EMBL" id="KAJ3833918.1"/>
    </source>
</evidence>
<comment type="caution">
    <text evidence="2">The sequence shown here is derived from an EMBL/GenBank/DDBJ whole genome shotgun (WGS) entry which is preliminary data.</text>
</comment>
<keyword evidence="3" id="KW-1185">Reference proteome</keyword>
<evidence type="ECO:0000256" key="1">
    <source>
        <dbReference type="SAM" id="SignalP"/>
    </source>
</evidence>
<feature type="signal peptide" evidence="1">
    <location>
        <begin position="1"/>
        <end position="24"/>
    </location>
</feature>
<evidence type="ECO:0008006" key="4">
    <source>
        <dbReference type="Google" id="ProtNLM"/>
    </source>
</evidence>
<sequence length="76" mass="8787">MFANLEQVHTFLLLHLLFSARNLFEPPRDPSSNAVATNDAYYASRGSSFLLFRYDIYSFGLVIHRSPFNEHVKAHQ</sequence>
<dbReference type="EMBL" id="MU806611">
    <property type="protein sequence ID" value="KAJ3833918.1"/>
    <property type="molecule type" value="Genomic_DNA"/>
</dbReference>
<dbReference type="Proteomes" id="UP001163846">
    <property type="component" value="Unassembled WGS sequence"/>
</dbReference>
<protein>
    <recommendedName>
        <fullName evidence="4">Secreted protein</fullName>
    </recommendedName>
</protein>
<dbReference type="AlphaFoldDB" id="A0AA38P089"/>
<feature type="chain" id="PRO_5041235124" description="Secreted protein" evidence="1">
    <location>
        <begin position="25"/>
        <end position="76"/>
    </location>
</feature>
<evidence type="ECO:0000313" key="3">
    <source>
        <dbReference type="Proteomes" id="UP001163846"/>
    </source>
</evidence>
<organism evidence="2 3">
    <name type="scientific">Lentinula raphanica</name>
    <dbReference type="NCBI Taxonomy" id="153919"/>
    <lineage>
        <taxon>Eukaryota</taxon>
        <taxon>Fungi</taxon>
        <taxon>Dikarya</taxon>
        <taxon>Basidiomycota</taxon>
        <taxon>Agaricomycotina</taxon>
        <taxon>Agaricomycetes</taxon>
        <taxon>Agaricomycetidae</taxon>
        <taxon>Agaricales</taxon>
        <taxon>Marasmiineae</taxon>
        <taxon>Omphalotaceae</taxon>
        <taxon>Lentinula</taxon>
    </lineage>
</organism>
<name>A0AA38P089_9AGAR</name>
<reference evidence="2" key="1">
    <citation type="submission" date="2022-08" db="EMBL/GenBank/DDBJ databases">
        <authorList>
            <consortium name="DOE Joint Genome Institute"/>
            <person name="Min B."/>
            <person name="Riley R."/>
            <person name="Sierra-Patev S."/>
            <person name="Naranjo-Ortiz M."/>
            <person name="Looney B."/>
            <person name="Konkel Z."/>
            <person name="Slot J.C."/>
            <person name="Sakamoto Y."/>
            <person name="Steenwyk J.L."/>
            <person name="Rokas A."/>
            <person name="Carro J."/>
            <person name="Camarero S."/>
            <person name="Ferreira P."/>
            <person name="Molpeceres G."/>
            <person name="Ruiz-Duenas F.J."/>
            <person name="Serrano A."/>
            <person name="Henrissat B."/>
            <person name="Drula E."/>
            <person name="Hughes K.W."/>
            <person name="Mata J.L."/>
            <person name="Ishikawa N.K."/>
            <person name="Vargas-Isla R."/>
            <person name="Ushijima S."/>
            <person name="Smith C.A."/>
            <person name="Ahrendt S."/>
            <person name="Andreopoulos W."/>
            <person name="He G."/>
            <person name="Labutti K."/>
            <person name="Lipzen A."/>
            <person name="Ng V."/>
            <person name="Sandor L."/>
            <person name="Barry K."/>
            <person name="Martinez A.T."/>
            <person name="Xiao Y."/>
            <person name="Gibbons J.G."/>
            <person name="Terashima K."/>
            <person name="Hibbett D.S."/>
            <person name="Grigoriev I.V."/>
        </authorList>
    </citation>
    <scope>NUCLEOTIDE SEQUENCE</scope>
    <source>
        <strain evidence="2">TFB9207</strain>
    </source>
</reference>
<keyword evidence="1" id="KW-0732">Signal</keyword>
<accession>A0AA38P089</accession>